<dbReference type="EMBL" id="QZAL01000169">
    <property type="protein sequence ID" value="THW34897.1"/>
    <property type="molecule type" value="Genomic_DNA"/>
</dbReference>
<feature type="region of interest" description="Disordered" evidence="1">
    <location>
        <begin position="87"/>
        <end position="112"/>
    </location>
</feature>
<evidence type="ECO:0000256" key="1">
    <source>
        <dbReference type="SAM" id="MobiDB-lite"/>
    </source>
</evidence>
<gene>
    <name evidence="2" type="ORF">D6D22_08405</name>
</gene>
<name>A0A4S8XBJ8_AURPU</name>
<reference evidence="2 3" key="1">
    <citation type="submission" date="2018-10" db="EMBL/GenBank/DDBJ databases">
        <title>Fifty Aureobasidium pullulans genomes reveal a recombining polyextremotolerant generalist.</title>
        <authorList>
            <person name="Gostincar C."/>
            <person name="Turk M."/>
            <person name="Zajc J."/>
            <person name="Gunde-Cimerman N."/>
        </authorList>
    </citation>
    <scope>NUCLEOTIDE SEQUENCE [LARGE SCALE GENOMIC DNA]</scope>
    <source>
        <strain evidence="2 3">EXF-11013</strain>
    </source>
</reference>
<proteinExistence type="predicted"/>
<evidence type="ECO:0000313" key="2">
    <source>
        <dbReference type="EMBL" id="THW34897.1"/>
    </source>
</evidence>
<comment type="caution">
    <text evidence="2">The sequence shown here is derived from an EMBL/GenBank/DDBJ whole genome shotgun (WGS) entry which is preliminary data.</text>
</comment>
<feature type="compositionally biased region" description="Acidic residues" evidence="1">
    <location>
        <begin position="103"/>
        <end position="112"/>
    </location>
</feature>
<dbReference type="AlphaFoldDB" id="A0A4S8XBJ8"/>
<accession>A0A4S8XBJ8</accession>
<evidence type="ECO:0000313" key="3">
    <source>
        <dbReference type="Proteomes" id="UP000310687"/>
    </source>
</evidence>
<sequence>MRELLEASCCNATFFRRLTYHAALARTKLRYYNATPIAMSDPFADAPKEVLTQEAQAIAAMQQEEENRVLDALGKMFGMTFVPQKKKKDLETGMGEPSGKSPEEDEEDWVFV</sequence>
<organism evidence="2 3">
    <name type="scientific">Aureobasidium pullulans</name>
    <name type="common">Black yeast</name>
    <name type="synonym">Pullularia pullulans</name>
    <dbReference type="NCBI Taxonomy" id="5580"/>
    <lineage>
        <taxon>Eukaryota</taxon>
        <taxon>Fungi</taxon>
        <taxon>Dikarya</taxon>
        <taxon>Ascomycota</taxon>
        <taxon>Pezizomycotina</taxon>
        <taxon>Dothideomycetes</taxon>
        <taxon>Dothideomycetidae</taxon>
        <taxon>Dothideales</taxon>
        <taxon>Saccotheciaceae</taxon>
        <taxon>Aureobasidium</taxon>
    </lineage>
</organism>
<protein>
    <submittedName>
        <fullName evidence="2">Uncharacterized protein</fullName>
    </submittedName>
</protein>
<dbReference type="Proteomes" id="UP000310687">
    <property type="component" value="Unassembled WGS sequence"/>
</dbReference>